<dbReference type="AlphaFoldDB" id="B0C7V8"/>
<reference evidence="2 3" key="1">
    <citation type="journal article" date="2008" name="Proc. Natl. Acad. Sci. U.S.A.">
        <title>Niche adaptation and genome expansion in the chlorophyll d-producing cyanobacterium Acaryochloris marina.</title>
        <authorList>
            <person name="Swingley W.D."/>
            <person name="Chen M."/>
            <person name="Cheung P.C."/>
            <person name="Conrad A.L."/>
            <person name="Dejesa L.C."/>
            <person name="Hao J."/>
            <person name="Honchak B.M."/>
            <person name="Karbach L.E."/>
            <person name="Kurdoglu A."/>
            <person name="Lahiri S."/>
            <person name="Mastrian S.D."/>
            <person name="Miyashita H."/>
            <person name="Page L."/>
            <person name="Ramakrishna P."/>
            <person name="Satoh S."/>
            <person name="Sattley W.M."/>
            <person name="Shimada Y."/>
            <person name="Taylor H.L."/>
            <person name="Tomo T."/>
            <person name="Tsuchiya T."/>
            <person name="Wang Z.T."/>
            <person name="Raymond J."/>
            <person name="Mimuro M."/>
            <person name="Blankenship R.E."/>
            <person name="Touchman J.W."/>
        </authorList>
    </citation>
    <scope>NUCLEOTIDE SEQUENCE [LARGE SCALE GENOMIC DNA]</scope>
    <source>
        <strain evidence="3">MBIC 11017</strain>
    </source>
</reference>
<gene>
    <name evidence="2" type="ordered locus">AM1_1471</name>
</gene>
<dbReference type="KEGG" id="amr:AM1_1471"/>
<organism evidence="2 3">
    <name type="scientific">Acaryochloris marina (strain MBIC 11017)</name>
    <dbReference type="NCBI Taxonomy" id="329726"/>
    <lineage>
        <taxon>Bacteria</taxon>
        <taxon>Bacillati</taxon>
        <taxon>Cyanobacteriota</taxon>
        <taxon>Cyanophyceae</taxon>
        <taxon>Acaryochloridales</taxon>
        <taxon>Acaryochloridaceae</taxon>
        <taxon>Acaryochloris</taxon>
    </lineage>
</organism>
<protein>
    <submittedName>
        <fullName evidence="2">Uncharacterized protein</fullName>
    </submittedName>
</protein>
<feature type="region of interest" description="Disordered" evidence="1">
    <location>
        <begin position="1"/>
        <end position="28"/>
    </location>
</feature>
<sequence>MACSHAGSQKPQSHNVSTTSPPGQATPQIKIANPLADEEAIRATLLQSLAPTAQVERIVISDAYALARWIDGPTGGLATLKRINSEWTLHSTGTRGWPPIEIFAKERGMTIPEAEKLLDQYSPKWRQW</sequence>
<feature type="compositionally biased region" description="Polar residues" evidence="1">
    <location>
        <begin position="1"/>
        <end position="27"/>
    </location>
</feature>
<evidence type="ECO:0000256" key="1">
    <source>
        <dbReference type="SAM" id="MobiDB-lite"/>
    </source>
</evidence>
<dbReference type="RefSeq" id="WP_012162028.1">
    <property type="nucleotide sequence ID" value="NC_009925.1"/>
</dbReference>
<keyword evidence="3" id="KW-1185">Reference proteome</keyword>
<dbReference type="EMBL" id="CP000828">
    <property type="protein sequence ID" value="ABW26499.1"/>
    <property type="molecule type" value="Genomic_DNA"/>
</dbReference>
<accession>B0C7V8</accession>
<evidence type="ECO:0000313" key="3">
    <source>
        <dbReference type="Proteomes" id="UP000000268"/>
    </source>
</evidence>
<dbReference type="Proteomes" id="UP000000268">
    <property type="component" value="Chromosome"/>
</dbReference>
<proteinExistence type="predicted"/>
<name>B0C7V8_ACAM1</name>
<evidence type="ECO:0000313" key="2">
    <source>
        <dbReference type="EMBL" id="ABW26499.1"/>
    </source>
</evidence>
<dbReference type="HOGENOM" id="CLU_160451_0_0_3"/>